<sequence>MIRRFIRNLHVTEGASTRTRTKSVVFAADGEVLISHLWRCDEYTYFHSRMMIQITFFIILCVLWGLRPGEVVESSRHWSTGRGITYGDIRVILAKHKGRLRSTLKIKLRFRKGGRHNEAAQQEIDLHEEPDNRFRCPVTWYLSMAPADNVFLHHTTADLENRLLPLGAASREFAI</sequence>
<evidence type="ECO:0000313" key="1">
    <source>
        <dbReference type="EMBL" id="KAF2253957.1"/>
    </source>
</evidence>
<dbReference type="OrthoDB" id="3943630at2759"/>
<protein>
    <submittedName>
        <fullName evidence="1">Uncharacterized protein</fullName>
    </submittedName>
</protein>
<dbReference type="GeneID" id="54574223"/>
<keyword evidence="2" id="KW-1185">Reference proteome</keyword>
<reference evidence="1" key="1">
    <citation type="journal article" date="2020" name="Stud. Mycol.">
        <title>101 Dothideomycetes genomes: a test case for predicting lifestyles and emergence of pathogens.</title>
        <authorList>
            <person name="Haridas S."/>
            <person name="Albert R."/>
            <person name="Binder M."/>
            <person name="Bloem J."/>
            <person name="Labutti K."/>
            <person name="Salamov A."/>
            <person name="Andreopoulos B."/>
            <person name="Baker S."/>
            <person name="Barry K."/>
            <person name="Bills G."/>
            <person name="Bluhm B."/>
            <person name="Cannon C."/>
            <person name="Castanera R."/>
            <person name="Culley D."/>
            <person name="Daum C."/>
            <person name="Ezra D."/>
            <person name="Gonzalez J."/>
            <person name="Henrissat B."/>
            <person name="Kuo A."/>
            <person name="Liang C."/>
            <person name="Lipzen A."/>
            <person name="Lutzoni F."/>
            <person name="Magnuson J."/>
            <person name="Mondo S."/>
            <person name="Nolan M."/>
            <person name="Ohm R."/>
            <person name="Pangilinan J."/>
            <person name="Park H.-J."/>
            <person name="Ramirez L."/>
            <person name="Alfaro M."/>
            <person name="Sun H."/>
            <person name="Tritt A."/>
            <person name="Yoshinaga Y."/>
            <person name="Zwiers L.-H."/>
            <person name="Turgeon B."/>
            <person name="Goodwin S."/>
            <person name="Spatafora J."/>
            <person name="Crous P."/>
            <person name="Grigoriev I."/>
        </authorList>
    </citation>
    <scope>NUCLEOTIDE SEQUENCE</scope>
    <source>
        <strain evidence="1">CBS 122368</strain>
    </source>
</reference>
<evidence type="ECO:0000313" key="2">
    <source>
        <dbReference type="Proteomes" id="UP000800094"/>
    </source>
</evidence>
<organism evidence="1 2">
    <name type="scientific">Trematosphaeria pertusa</name>
    <dbReference type="NCBI Taxonomy" id="390896"/>
    <lineage>
        <taxon>Eukaryota</taxon>
        <taxon>Fungi</taxon>
        <taxon>Dikarya</taxon>
        <taxon>Ascomycota</taxon>
        <taxon>Pezizomycotina</taxon>
        <taxon>Dothideomycetes</taxon>
        <taxon>Pleosporomycetidae</taxon>
        <taxon>Pleosporales</taxon>
        <taxon>Massarineae</taxon>
        <taxon>Trematosphaeriaceae</taxon>
        <taxon>Trematosphaeria</taxon>
    </lineage>
</organism>
<name>A0A6A6IV07_9PLEO</name>
<dbReference type="AlphaFoldDB" id="A0A6A6IV07"/>
<accession>A0A6A6IV07</accession>
<proteinExistence type="predicted"/>
<dbReference type="EMBL" id="ML987191">
    <property type="protein sequence ID" value="KAF2253957.1"/>
    <property type="molecule type" value="Genomic_DNA"/>
</dbReference>
<dbReference type="Proteomes" id="UP000800094">
    <property type="component" value="Unassembled WGS sequence"/>
</dbReference>
<dbReference type="PANTHER" id="PTHR37535:SF4">
    <property type="entry name" value="FLUG DOMAIN-CONTAINING PROTEIN"/>
    <property type="match status" value="1"/>
</dbReference>
<dbReference type="PANTHER" id="PTHR37535">
    <property type="entry name" value="FLUG DOMAIN PROTEIN"/>
    <property type="match status" value="1"/>
</dbReference>
<gene>
    <name evidence="1" type="ORF">BU26DRAFT_232388</name>
</gene>
<dbReference type="RefSeq" id="XP_033688961.1">
    <property type="nucleotide sequence ID" value="XM_033820893.1"/>
</dbReference>